<dbReference type="Proteomes" id="UP000281810">
    <property type="component" value="Chromosome"/>
</dbReference>
<accession>A0A3G8Y719</accession>
<evidence type="ECO:0000313" key="2">
    <source>
        <dbReference type="Proteomes" id="UP000281810"/>
    </source>
</evidence>
<name>A0A3G8Y719_9FLAO</name>
<keyword evidence="2" id="KW-1185">Reference proteome</keyword>
<dbReference type="EMBL" id="CP034161">
    <property type="protein sequence ID" value="AZI41148.1"/>
    <property type="molecule type" value="Genomic_DNA"/>
</dbReference>
<reference evidence="2" key="1">
    <citation type="submission" date="2018-11" db="EMBL/GenBank/DDBJ databases">
        <title>Proposal to divide the Flavobacteriaceae and reorganize its genera based on Amino Acid Identity values calculated from whole genome sequences.</title>
        <authorList>
            <person name="Nicholson A.C."/>
            <person name="Gulvik C.A."/>
            <person name="Whitney A.M."/>
            <person name="Humrighouse B.W."/>
            <person name="Bell M."/>
            <person name="Holmes B."/>
            <person name="Steigerwalt A.B."/>
            <person name="Villarma A."/>
            <person name="Sheth M."/>
            <person name="Batra D."/>
            <person name="Pryor J."/>
            <person name="Bernardet J.-F."/>
            <person name="Hugo C."/>
            <person name="Kampfer P."/>
            <person name="Newman J.D."/>
            <person name="McQuiston J.R."/>
        </authorList>
    </citation>
    <scope>NUCLEOTIDE SEQUENCE [LARGE SCALE GENOMIC DNA]</scope>
    <source>
        <strain evidence="2">F5649</strain>
    </source>
</reference>
<protein>
    <submittedName>
        <fullName evidence="1">Uncharacterized protein</fullName>
    </submittedName>
</protein>
<proteinExistence type="predicted"/>
<evidence type="ECO:0000313" key="1">
    <source>
        <dbReference type="EMBL" id="AZI41148.1"/>
    </source>
</evidence>
<dbReference type="RefSeq" id="WP_124804032.1">
    <property type="nucleotide sequence ID" value="NZ_CP034161.1"/>
</dbReference>
<sequence length="159" mass="18676">MKKLMFNFLLFFSISNIISCCTNQKNKDNEQIKNTVNQYFKAIKNNNSADYNNIVSDSQELPGATASDLFFLHKNYSKINPNNILLKNIKVKDTFNAGTQKKYVMFILKKPNYKPFETNQDLKMYLMFWKNTGYDKIDQVFIIGNMPKWEDQKPIDLSK</sequence>
<gene>
    <name evidence="1" type="ORF">EIB74_14840</name>
</gene>
<dbReference type="AlphaFoldDB" id="A0A3G8Y719"/>
<organism evidence="1 2">
    <name type="scientific">Epilithonimonas vandammei</name>
    <dbReference type="NCBI Taxonomy" id="2487072"/>
    <lineage>
        <taxon>Bacteria</taxon>
        <taxon>Pseudomonadati</taxon>
        <taxon>Bacteroidota</taxon>
        <taxon>Flavobacteriia</taxon>
        <taxon>Flavobacteriales</taxon>
        <taxon>Weeksellaceae</taxon>
        <taxon>Chryseobacterium group</taxon>
        <taxon>Epilithonimonas</taxon>
    </lineage>
</organism>
<dbReference type="OrthoDB" id="1273178at2"/>